<evidence type="ECO:0000313" key="3">
    <source>
        <dbReference type="Proteomes" id="UP000219338"/>
    </source>
</evidence>
<proteinExistence type="predicted"/>
<sequence length="330" mass="37016">MAEGISQKPRVYSIPFRRLPSLFPSLPRHFVFPHAGHHSQAAQSFPAGNLGRILPRDDVSTSGEQDQRGGLLVGGEGLGGVRREQHDGHTRGSHRSKMSTPTDLDLVLHFLMSLPCIKRSDFKGVCSWIEVTEVPRYFLNISRPRRQPIFAPTQRIAFWRVRWRDREPAFGLSRRPFRCGESPPPRRAQRRNQVLARDDVSPSGEHGWRVGAVLGLFGEPFGFAAESRPFILLRRIFLQPDHPHHTATFIGTKFCGDTAGGRRSADHPKPAHRGMSVLGLQRTPPAHHPFFPRLKTSSGLGDLWSARQSARRGVNQRMPLFTPVEPVAAD</sequence>
<protein>
    <submittedName>
        <fullName evidence="2">Uncharacterized protein</fullName>
    </submittedName>
</protein>
<name>A0A284RDJ0_ARMOS</name>
<dbReference type="AlphaFoldDB" id="A0A284RDJ0"/>
<accession>A0A284RDJ0</accession>
<keyword evidence="3" id="KW-1185">Reference proteome</keyword>
<dbReference type="EMBL" id="FUEG01000007">
    <property type="protein sequence ID" value="SJL06820.1"/>
    <property type="molecule type" value="Genomic_DNA"/>
</dbReference>
<dbReference type="Proteomes" id="UP000219338">
    <property type="component" value="Unassembled WGS sequence"/>
</dbReference>
<evidence type="ECO:0000313" key="2">
    <source>
        <dbReference type="EMBL" id="SJL06820.1"/>
    </source>
</evidence>
<feature type="compositionally biased region" description="Basic and acidic residues" evidence="1">
    <location>
        <begin position="81"/>
        <end position="90"/>
    </location>
</feature>
<feature type="compositionally biased region" description="Gly residues" evidence="1">
    <location>
        <begin position="71"/>
        <end position="80"/>
    </location>
</feature>
<feature type="region of interest" description="Disordered" evidence="1">
    <location>
        <begin position="177"/>
        <end position="203"/>
    </location>
</feature>
<gene>
    <name evidence="2" type="ORF">ARMOST_10162</name>
</gene>
<evidence type="ECO:0000256" key="1">
    <source>
        <dbReference type="SAM" id="MobiDB-lite"/>
    </source>
</evidence>
<feature type="region of interest" description="Disordered" evidence="1">
    <location>
        <begin position="53"/>
        <end position="98"/>
    </location>
</feature>
<organism evidence="2 3">
    <name type="scientific">Armillaria ostoyae</name>
    <name type="common">Armillaria root rot fungus</name>
    <dbReference type="NCBI Taxonomy" id="47428"/>
    <lineage>
        <taxon>Eukaryota</taxon>
        <taxon>Fungi</taxon>
        <taxon>Dikarya</taxon>
        <taxon>Basidiomycota</taxon>
        <taxon>Agaricomycotina</taxon>
        <taxon>Agaricomycetes</taxon>
        <taxon>Agaricomycetidae</taxon>
        <taxon>Agaricales</taxon>
        <taxon>Marasmiineae</taxon>
        <taxon>Physalacriaceae</taxon>
        <taxon>Armillaria</taxon>
    </lineage>
</organism>
<reference evidence="3" key="1">
    <citation type="journal article" date="2017" name="Nat. Ecol. Evol.">
        <title>Genome expansion and lineage-specific genetic innovations in the forest pathogenic fungi Armillaria.</title>
        <authorList>
            <person name="Sipos G."/>
            <person name="Prasanna A.N."/>
            <person name="Walter M.C."/>
            <person name="O'Connor E."/>
            <person name="Balint B."/>
            <person name="Krizsan K."/>
            <person name="Kiss B."/>
            <person name="Hess J."/>
            <person name="Varga T."/>
            <person name="Slot J."/>
            <person name="Riley R."/>
            <person name="Boka B."/>
            <person name="Rigling D."/>
            <person name="Barry K."/>
            <person name="Lee J."/>
            <person name="Mihaltcheva S."/>
            <person name="LaButti K."/>
            <person name="Lipzen A."/>
            <person name="Waldron R."/>
            <person name="Moloney N.M."/>
            <person name="Sperisen C."/>
            <person name="Kredics L."/>
            <person name="Vagvoelgyi C."/>
            <person name="Patrignani A."/>
            <person name="Fitzpatrick D."/>
            <person name="Nagy I."/>
            <person name="Doyle S."/>
            <person name="Anderson J.B."/>
            <person name="Grigoriev I.V."/>
            <person name="Gueldener U."/>
            <person name="Muensterkoetter M."/>
            <person name="Nagy L.G."/>
        </authorList>
    </citation>
    <scope>NUCLEOTIDE SEQUENCE [LARGE SCALE GENOMIC DNA]</scope>
    <source>
        <strain evidence="3">C18/9</strain>
    </source>
</reference>